<keyword evidence="9" id="KW-1133">Transmembrane helix</keyword>
<protein>
    <submittedName>
        <fullName evidence="11">M28 family peptidase</fullName>
    </submittedName>
</protein>
<proteinExistence type="inferred from homology"/>
<dbReference type="Gene3D" id="3.40.630.10">
    <property type="entry name" value="Zn peptidases"/>
    <property type="match status" value="1"/>
</dbReference>
<keyword evidence="9" id="KW-0472">Membrane</keyword>
<dbReference type="InterPro" id="IPR007484">
    <property type="entry name" value="Peptidase_M28"/>
</dbReference>
<feature type="compositionally biased region" description="Pro residues" evidence="8">
    <location>
        <begin position="47"/>
        <end position="69"/>
    </location>
</feature>
<dbReference type="SMART" id="SM00409">
    <property type="entry name" value="IG"/>
    <property type="match status" value="3"/>
</dbReference>
<dbReference type="FunFam" id="3.40.630.10:FF:000066">
    <property type="entry name" value="M28 family peptidase"/>
    <property type="match status" value="1"/>
</dbReference>
<dbReference type="InterPro" id="IPR017868">
    <property type="entry name" value="Filamin/ABP280_repeat-like"/>
</dbReference>
<dbReference type="Pfam" id="PF01483">
    <property type="entry name" value="P_proprotein"/>
    <property type="match status" value="1"/>
</dbReference>
<comment type="similarity">
    <text evidence="1">Belongs to the peptidase M28 family. M28A subfamily.</text>
</comment>
<dbReference type="Pfam" id="PF07504">
    <property type="entry name" value="FTP"/>
    <property type="match status" value="1"/>
</dbReference>
<dbReference type="InterPro" id="IPR002884">
    <property type="entry name" value="P_dom"/>
</dbReference>
<organism evidence="11 12">
    <name type="scientific">Actinomadura litoris</name>
    <dbReference type="NCBI Taxonomy" id="2678616"/>
    <lineage>
        <taxon>Bacteria</taxon>
        <taxon>Bacillati</taxon>
        <taxon>Actinomycetota</taxon>
        <taxon>Actinomycetes</taxon>
        <taxon>Streptosporangiales</taxon>
        <taxon>Thermomonosporaceae</taxon>
        <taxon>Actinomadura</taxon>
    </lineage>
</organism>
<dbReference type="Pfam" id="PF01447">
    <property type="entry name" value="Peptidase_M4"/>
    <property type="match status" value="1"/>
</dbReference>
<keyword evidence="12" id="KW-1185">Reference proteome</keyword>
<dbReference type="GO" id="GO:0006508">
    <property type="term" value="P:proteolysis"/>
    <property type="evidence" value="ECO:0007669"/>
    <property type="project" value="UniProtKB-KW"/>
</dbReference>
<dbReference type="InterPro" id="IPR027268">
    <property type="entry name" value="Peptidase_M4/M1_CTD_sf"/>
</dbReference>
<dbReference type="SUPFAM" id="SSF49785">
    <property type="entry name" value="Galactose-binding domain-like"/>
    <property type="match status" value="1"/>
</dbReference>
<dbReference type="SUPFAM" id="SSF55486">
    <property type="entry name" value="Metalloproteases ('zincins'), catalytic domain"/>
    <property type="match status" value="1"/>
</dbReference>
<keyword evidence="4" id="KW-0732">Signal</keyword>
<dbReference type="Pfam" id="PF02868">
    <property type="entry name" value="Peptidase_M4_C"/>
    <property type="match status" value="1"/>
</dbReference>
<evidence type="ECO:0000256" key="7">
    <source>
        <dbReference type="ARBA" id="ARBA00023049"/>
    </source>
</evidence>
<feature type="region of interest" description="Disordered" evidence="8">
    <location>
        <begin position="29"/>
        <end position="70"/>
    </location>
</feature>
<dbReference type="GO" id="GO:0004177">
    <property type="term" value="F:aminopeptidase activity"/>
    <property type="evidence" value="ECO:0007669"/>
    <property type="project" value="InterPro"/>
</dbReference>
<evidence type="ECO:0000256" key="4">
    <source>
        <dbReference type="ARBA" id="ARBA00022729"/>
    </source>
</evidence>
<evidence type="ECO:0000259" key="10">
    <source>
        <dbReference type="PROSITE" id="PS51829"/>
    </source>
</evidence>
<evidence type="ECO:0000256" key="9">
    <source>
        <dbReference type="SAM" id="Phobius"/>
    </source>
</evidence>
<dbReference type="GO" id="GO:0046872">
    <property type="term" value="F:metal ion binding"/>
    <property type="evidence" value="ECO:0007669"/>
    <property type="project" value="UniProtKB-KW"/>
</dbReference>
<dbReference type="Gene3D" id="2.60.120.260">
    <property type="entry name" value="Galactose-binding domain-like"/>
    <property type="match status" value="1"/>
</dbReference>
<dbReference type="EMBL" id="WOFH01000023">
    <property type="protein sequence ID" value="MUN42716.1"/>
    <property type="molecule type" value="Genomic_DNA"/>
</dbReference>
<dbReference type="InterPro" id="IPR041756">
    <property type="entry name" value="M28_SGAP-like"/>
</dbReference>
<evidence type="ECO:0000313" key="11">
    <source>
        <dbReference type="EMBL" id="MUN42716.1"/>
    </source>
</evidence>
<keyword evidence="2" id="KW-0645">Protease</keyword>
<dbReference type="InterPro" id="IPR011096">
    <property type="entry name" value="FTP_domain"/>
</dbReference>
<dbReference type="SUPFAM" id="SSF53187">
    <property type="entry name" value="Zn-dependent exopeptidases"/>
    <property type="match status" value="1"/>
</dbReference>
<dbReference type="PANTHER" id="PTHR33794">
    <property type="entry name" value="BACILLOLYSIN"/>
    <property type="match status" value="1"/>
</dbReference>
<dbReference type="CDD" id="cd03876">
    <property type="entry name" value="M28_SGAP_like"/>
    <property type="match status" value="1"/>
</dbReference>
<dbReference type="PANTHER" id="PTHR33794:SF1">
    <property type="entry name" value="BACILLOLYSIN"/>
    <property type="match status" value="1"/>
</dbReference>
<keyword evidence="9" id="KW-0812">Transmembrane</keyword>
<dbReference type="Proteomes" id="UP000432015">
    <property type="component" value="Unassembled WGS sequence"/>
</dbReference>
<dbReference type="Gene3D" id="3.10.170.10">
    <property type="match status" value="1"/>
</dbReference>
<dbReference type="Gene3D" id="1.10.390.10">
    <property type="entry name" value="Neutral Protease Domain 2"/>
    <property type="match status" value="1"/>
</dbReference>
<reference evidence="11 12" key="1">
    <citation type="submission" date="2019-11" db="EMBL/GenBank/DDBJ databases">
        <authorList>
            <person name="Cao P."/>
        </authorList>
    </citation>
    <scope>NUCLEOTIDE SEQUENCE [LARGE SCALE GENOMIC DNA]</scope>
    <source>
        <strain evidence="11 12">NEAU-AAG5</strain>
    </source>
</reference>
<feature type="transmembrane region" description="Helical" evidence="9">
    <location>
        <begin position="82"/>
        <end position="103"/>
    </location>
</feature>
<name>A0A7K1LEJ6_9ACTN</name>
<dbReference type="InterPro" id="IPR001570">
    <property type="entry name" value="Peptidase_M4_C_domain"/>
</dbReference>
<evidence type="ECO:0000256" key="1">
    <source>
        <dbReference type="ARBA" id="ARBA00005957"/>
    </source>
</evidence>
<keyword evidence="3" id="KW-0479">Metal-binding</keyword>
<evidence type="ECO:0000256" key="5">
    <source>
        <dbReference type="ARBA" id="ARBA00022801"/>
    </source>
</evidence>
<dbReference type="InterPro" id="IPR008979">
    <property type="entry name" value="Galactose-bd-like_sf"/>
</dbReference>
<keyword evidence="5" id="KW-0378">Hydrolase</keyword>
<evidence type="ECO:0000313" key="12">
    <source>
        <dbReference type="Proteomes" id="UP000432015"/>
    </source>
</evidence>
<accession>A0A7K1LEJ6</accession>
<dbReference type="InterPro" id="IPR013856">
    <property type="entry name" value="Peptidase_M4_domain"/>
</dbReference>
<dbReference type="Pfam" id="PF04389">
    <property type="entry name" value="Peptidase_M28"/>
    <property type="match status" value="1"/>
</dbReference>
<evidence type="ECO:0000256" key="8">
    <source>
        <dbReference type="SAM" id="MobiDB-lite"/>
    </source>
</evidence>
<feature type="domain" description="P/Homo B" evidence="10">
    <location>
        <begin position="1178"/>
        <end position="1305"/>
    </location>
</feature>
<keyword evidence="7" id="KW-0482">Metalloprotease</keyword>
<dbReference type="GO" id="GO:0004252">
    <property type="term" value="F:serine-type endopeptidase activity"/>
    <property type="evidence" value="ECO:0007669"/>
    <property type="project" value="InterPro"/>
</dbReference>
<comment type="caution">
    <text evidence="11">The sequence shown here is derived from an EMBL/GenBank/DDBJ whole genome shotgun (WGS) entry which is preliminary data.</text>
</comment>
<dbReference type="CDD" id="cd09597">
    <property type="entry name" value="M4_TLP"/>
    <property type="match status" value="1"/>
</dbReference>
<sequence length="1305" mass="136144">MAQFNLHSREAMPKCEAPQALIRCQSHLRRTRRPLPRETHPHSPLARPTPVPPPCRPPPRSPAGRPLPPHQWRHAAVKRKPLLAALAAVALPVTGLATIAMSAPPSGPRSSADPKVAAMASADRIVTGRVAELHAGKDEKFVRTQVVGTPWNQYYVAYERTYRDLPVVGGDFVVATDAKGHVRTLSVAQKQQIKVATAPEVGADAAARASRAAVSKPDKSQLKPHLVVHALGKPRLAWETTVSGRDGKQLSRKKVYVDALTGKRFDAKETVYAGTGTGIWEGPNLNIGTTQSGGSYTMRDPKRPGLTCADYSGGIFSGPDDVWGSTSKTSKEAGCVDVMYAAGGFWDLLKTYGRDGLRNGQWAPARVGLNEVNAYWNGTDAQFGHNQSNQWITSTDVVDHEFGHGLDNFTPGGMSGGGTQEFVGDVWGAASEAFLNNPEDTPDYTVGEEINLVGQGPIRNMYNPSLVNGDPNCYSSSVPNMEVHKAAGPGNHWFYLLAEGSNPGGGKPNSPICSGGPSSVTGIGVLNAAKIFYNAMMLKTSSTSYPRYRTLTLTAAKNLDPSCAWYNRVKDAWNAVQMGAQSGEPSCVPSGNDFSLSVAPNSGTVKAGESVQATVNTTVTSGSSQPVNLSATVSPANPGLTATFNPAQVQSGNTATLTLAASDTAKTGPFTVTVNGTGTSGSHTATYSVNVSGGSDTGNPPDISVENVKAHLQQLQTIATQNGGTRRSTGAGYTASVSYLEQALKNAGFTTSRQTCTSGCSAGAGPNLIADWPGGDENNIYMFGAHLDSVAAGPGINDNGSGSAALLEVALKLAQTKPTMLKHVRFGWWTDEEQGLRGSQNYVSRLSATDRTKIKGYFNFDMVGSPNPGYFIDGVNSALSQYLKGYFDSIRLVPDEMSECCSDDGPFRDAGIPTTFLSTGASATKTSAQAQKWGGTAGQAFDRCYHQSCDSYPGNIDTTGLDRSSDAIAWALWKVAVGDSTPANDFSISSDPPTGSVKPGESATATVRTAVTKGSAQQVDLTATVSPGGPTVTLDPTSVTAGGSSKLTVATTAQTAAGSYAVKVTGTGAGGAVKHTTTFTLNVEGDGTNDFSVSVDPATGSVDAGKSATATVRTAVTAGVAQEVNLSATVSPAGPTATVSPSTVKTGSTATLTVATTADTQPGDYTVTVSGQGSVARTATYTLTVKKADNRTSTSTTRYPINDYQRISSPLQVTTQGQASSTVTLSVDIQHTCTEDMAIGLVSPSGRTYTVKPMGQGQYECTPWDGPMTFTVPGVSSQAAGNWQLTVYDQGPGDTGTLNGWSITL</sequence>
<keyword evidence="6" id="KW-0862">Zinc</keyword>
<evidence type="ECO:0000256" key="6">
    <source>
        <dbReference type="ARBA" id="ARBA00022833"/>
    </source>
</evidence>
<dbReference type="InterPro" id="IPR003599">
    <property type="entry name" value="Ig_sub"/>
</dbReference>
<evidence type="ECO:0000256" key="2">
    <source>
        <dbReference type="ARBA" id="ARBA00022670"/>
    </source>
</evidence>
<evidence type="ECO:0000256" key="3">
    <source>
        <dbReference type="ARBA" id="ARBA00022723"/>
    </source>
</evidence>
<gene>
    <name evidence="11" type="ORF">GNZ18_39920</name>
</gene>
<dbReference type="GO" id="GO:0004222">
    <property type="term" value="F:metalloendopeptidase activity"/>
    <property type="evidence" value="ECO:0007669"/>
    <property type="project" value="InterPro"/>
</dbReference>
<dbReference type="PROSITE" id="PS51829">
    <property type="entry name" value="P_HOMO_B"/>
    <property type="match status" value="1"/>
</dbReference>
<dbReference type="InterPro" id="IPR050728">
    <property type="entry name" value="Zinc_Metalloprotease_M4"/>
</dbReference>
<dbReference type="PROSITE" id="PS50194">
    <property type="entry name" value="FILAMIN_REPEAT"/>
    <property type="match status" value="1"/>
</dbReference>